<evidence type="ECO:0000313" key="2">
    <source>
        <dbReference type="Proteomes" id="UP001163321"/>
    </source>
</evidence>
<comment type="caution">
    <text evidence="1">The sequence shown here is derived from an EMBL/GenBank/DDBJ whole genome shotgun (WGS) entry which is preliminary data.</text>
</comment>
<protein>
    <submittedName>
        <fullName evidence="1">Uncharacterized protein</fullName>
    </submittedName>
</protein>
<name>A0ACC0WN79_9STRA</name>
<keyword evidence="2" id="KW-1185">Reference proteome</keyword>
<reference evidence="1 2" key="1">
    <citation type="journal article" date="2022" name="bioRxiv">
        <title>The genome of the oomycete Peronosclerospora sorghi, a cosmopolitan pathogen of maize and sorghum, is inflated with dispersed pseudogenes.</title>
        <authorList>
            <person name="Fletcher K."/>
            <person name="Martin F."/>
            <person name="Isakeit T."/>
            <person name="Cavanaugh K."/>
            <person name="Magill C."/>
            <person name="Michelmore R."/>
        </authorList>
    </citation>
    <scope>NUCLEOTIDE SEQUENCE [LARGE SCALE GENOMIC DNA]</scope>
    <source>
        <strain evidence="1">P6</strain>
    </source>
</reference>
<organism evidence="1 2">
    <name type="scientific">Peronosclerospora sorghi</name>
    <dbReference type="NCBI Taxonomy" id="230839"/>
    <lineage>
        <taxon>Eukaryota</taxon>
        <taxon>Sar</taxon>
        <taxon>Stramenopiles</taxon>
        <taxon>Oomycota</taxon>
        <taxon>Peronosporomycetes</taxon>
        <taxon>Peronosporales</taxon>
        <taxon>Peronosporaceae</taxon>
        <taxon>Peronosclerospora</taxon>
    </lineage>
</organism>
<evidence type="ECO:0000313" key="1">
    <source>
        <dbReference type="EMBL" id="KAI9919489.1"/>
    </source>
</evidence>
<gene>
    <name evidence="1" type="ORF">PsorP6_017628</name>
</gene>
<dbReference type="EMBL" id="CM047590">
    <property type="protein sequence ID" value="KAI9919489.1"/>
    <property type="molecule type" value="Genomic_DNA"/>
</dbReference>
<dbReference type="Proteomes" id="UP001163321">
    <property type="component" value="Chromosome 11"/>
</dbReference>
<sequence>MATALSFPLYHGFFPQVVLTMEQLMHYRRLGADRVVEMARIIEDAECLYRWTDVKARNGRTVHRAHFVDKVRAETTQSTSDEPSTLYTCSLHLVDVQPEDILDALAKVPTNDARRTMQYMHGHDFFVDTQTLLTFPTSLSEPKGHPRATSRTIKWSLFKPKRREAKGLDFCYFAYAGKKKQDKTTHERAHGLVGFWIQESVAPAHQVPTLERFGIVRGQLRRTGIVITKTHQSNIVKVTSMAQVDGTIGASDVRMAMDGMMVDYVAAVHRIKGLLERQRMGRLQYLNEWDWVSTKDRKACAVCVRAFYFRRKHHCATCGEVVCSSCAPLREVDEPLHELMHRMRVCSLCMAQAGSHRDSSLASEHEQVETTTVTTTNMGTEAYLQWLRDPKHPGRPRERRDEDTRPASTSQRPPHALSSHHSAPESERTSSQARVASDSLRQEPPSSRCRPSSSSRPPKEEALEKLVAQVREIRDKINVALLEAENERQSSMGRESDGKDSHVSAEHLDERMLKIRDILDVSSSEFDAVLKGRTDHGMSRSVDAMSDRFQRDGGASGREGTPSEERSEGADCPSPCSSLLSTSAPSLARQDAGESLPPATRDAENSDDDDDDDDARALEEAMAWACQADPSATLRSCRPRSPMAVSATASAPARAAPSQKRGIERLALKIERLHERLEAAQRETTQHSTMAIASTTPALVRDEPTDNTAKEAESERDPRIDRRSPSSSATDSPRSPGPPANKQETPRTAREAPASSVDAVKPPQPARVAGPARAPPDLVASLRGVMNSSELTHVPPRRPIEATSPVSSPSLPHASVPSSRRAPPPPPRGPPLFVPGVTSRDAPTSETTSAVPLPLQGTTVYVYDPDDHVQKVQRRSVGVPTPRETGGTNDVCDRDNGLSSLDEEHEAHDRHPDRAWTRRVGARDESRELRELMEGLAQAPLRSRCWSGQSTGAPPSEKLDV</sequence>
<proteinExistence type="predicted"/>
<accession>A0ACC0WN79</accession>